<evidence type="ECO:0000259" key="5">
    <source>
        <dbReference type="PROSITE" id="PS50111"/>
    </source>
</evidence>
<evidence type="ECO:0000256" key="4">
    <source>
        <dbReference type="SAM" id="Phobius"/>
    </source>
</evidence>
<feature type="domain" description="HAMP" evidence="6">
    <location>
        <begin position="363"/>
        <end position="406"/>
    </location>
</feature>
<dbReference type="GO" id="GO:0006935">
    <property type="term" value="P:chemotaxis"/>
    <property type="evidence" value="ECO:0007669"/>
    <property type="project" value="UniProtKB-KW"/>
</dbReference>
<dbReference type="GO" id="GO:0004888">
    <property type="term" value="F:transmembrane signaling receptor activity"/>
    <property type="evidence" value="ECO:0007669"/>
    <property type="project" value="TreeGrafter"/>
</dbReference>
<evidence type="ECO:0000256" key="2">
    <source>
        <dbReference type="ARBA" id="ARBA00029447"/>
    </source>
</evidence>
<dbReference type="OrthoDB" id="1862723at2"/>
<feature type="domain" description="Methyl-accepting transducer" evidence="5">
    <location>
        <begin position="411"/>
        <end position="638"/>
    </location>
</feature>
<protein>
    <submittedName>
        <fullName evidence="7">Methyl-accepting chemotaxis protein</fullName>
    </submittedName>
</protein>
<dbReference type="SMART" id="SM00283">
    <property type="entry name" value="MA"/>
    <property type="match status" value="1"/>
</dbReference>
<dbReference type="CDD" id="cd06225">
    <property type="entry name" value="HAMP"/>
    <property type="match status" value="1"/>
</dbReference>
<dbReference type="Gene3D" id="6.10.340.10">
    <property type="match status" value="1"/>
</dbReference>
<keyword evidence="4" id="KW-1133">Transmembrane helix</keyword>
<dbReference type="PROSITE" id="PS50111">
    <property type="entry name" value="CHEMOTAXIS_TRANSDUC_2"/>
    <property type="match status" value="1"/>
</dbReference>
<evidence type="ECO:0000313" key="7">
    <source>
        <dbReference type="EMBL" id="SEK28073.1"/>
    </source>
</evidence>
<evidence type="ECO:0000256" key="1">
    <source>
        <dbReference type="ARBA" id="ARBA00022500"/>
    </source>
</evidence>
<dbReference type="SUPFAM" id="SSF58104">
    <property type="entry name" value="Methyl-accepting chemotaxis protein (MCP) signaling domain"/>
    <property type="match status" value="1"/>
</dbReference>
<name>A0A1H7FPP9_RUMAL</name>
<gene>
    <name evidence="7" type="ORF">SAMN05216469_101360</name>
</gene>
<dbReference type="SMART" id="SM00304">
    <property type="entry name" value="HAMP"/>
    <property type="match status" value="2"/>
</dbReference>
<dbReference type="RefSeq" id="WP_074828815.1">
    <property type="nucleotide sequence ID" value="NZ_FOAT01000001.1"/>
</dbReference>
<keyword evidence="4" id="KW-0472">Membrane</keyword>
<sequence length="706" mass="76066">MKTIGTKLMLIMFVVALIIISVLDAVAITAISKTTKDSVMSSAKPLSVQGVKNFDSSVQQYITDMSRSVRSSDFSQAAGEASMVEVIKNGFPENVREDITCAIMGAEGQTLYSTNAGLTDMIKREEIVNAVSSNETCISDLCIVDSGSDKQQYFYILQSAFRDGKYIVAASVIDTSSLYDIFSASDIGHEGFVCLVDKEGNVLMHTDKSLGLKRFNPIREEGSNEEYKSFAEALRTVTSGSDDSGEFKLDDKNYVFGTCNSAYFDSTMIYALTPGDFIGTSSGMFRTIVICGVILLLLTVFSSMFFSRRLSKPIVSATARIRELAQGNLSAPVDVWYSKDELGVLTSSLEETIVCLRQYINLITVALNQISDGNLCHRMEGTFKGDFQQIKTTFNDILNSLSDTFASINTAAEQVNTGAVQVSNSAQSVSQGSTQQASAIEELSVTLKDVSKQVEQNANDAKNANTIVTRNAEAIGSCNDDMTNMLSAINEIRISSEEISKIIKVIDEIAFQTNILALNAAVEAAREGSKGFGVVADEVRRLASRSAEAAKQTASLIENSSAAVQKGSQIAEKTAESLGSIVEGSEEIQTLVKNISEASEAQTEAIAQINTGLGQISTVVSANTSASVGTASASEELSSQSLILKNMIARFKLGEEPKSTGGISKYDYSVPEENSSILKNRVMQLTGMDLDDDDDQAFLDDLDDKY</sequence>
<evidence type="ECO:0000256" key="3">
    <source>
        <dbReference type="PROSITE-ProRule" id="PRU00284"/>
    </source>
</evidence>
<evidence type="ECO:0000313" key="8">
    <source>
        <dbReference type="Proteomes" id="UP000186015"/>
    </source>
</evidence>
<dbReference type="GO" id="GO:0005886">
    <property type="term" value="C:plasma membrane"/>
    <property type="evidence" value="ECO:0007669"/>
    <property type="project" value="TreeGrafter"/>
</dbReference>
<reference evidence="7 8" key="1">
    <citation type="submission" date="2016-10" db="EMBL/GenBank/DDBJ databases">
        <authorList>
            <person name="de Groot N.N."/>
        </authorList>
    </citation>
    <scope>NUCLEOTIDE SEQUENCE [LARGE SCALE GENOMIC DNA]</scope>
    <source>
        <strain evidence="7 8">KH2T6</strain>
    </source>
</reference>
<dbReference type="Proteomes" id="UP000186015">
    <property type="component" value="Unassembled WGS sequence"/>
</dbReference>
<dbReference type="InterPro" id="IPR003660">
    <property type="entry name" value="HAMP_dom"/>
</dbReference>
<dbReference type="Gene3D" id="1.10.287.950">
    <property type="entry name" value="Methyl-accepting chemotaxis protein"/>
    <property type="match status" value="1"/>
</dbReference>
<dbReference type="Pfam" id="PF18947">
    <property type="entry name" value="HAMP_2"/>
    <property type="match status" value="1"/>
</dbReference>
<accession>A0A1H7FPP9</accession>
<feature type="domain" description="HAMP" evidence="6">
    <location>
        <begin position="308"/>
        <end position="361"/>
    </location>
</feature>
<evidence type="ECO:0000259" key="6">
    <source>
        <dbReference type="PROSITE" id="PS50885"/>
    </source>
</evidence>
<keyword evidence="4" id="KW-0812">Transmembrane</keyword>
<organism evidence="7 8">
    <name type="scientific">Ruminococcus albus</name>
    <dbReference type="NCBI Taxonomy" id="1264"/>
    <lineage>
        <taxon>Bacteria</taxon>
        <taxon>Bacillati</taxon>
        <taxon>Bacillota</taxon>
        <taxon>Clostridia</taxon>
        <taxon>Eubacteriales</taxon>
        <taxon>Oscillospiraceae</taxon>
        <taxon>Ruminococcus</taxon>
    </lineage>
</organism>
<feature type="transmembrane region" description="Helical" evidence="4">
    <location>
        <begin position="284"/>
        <end position="306"/>
    </location>
</feature>
<dbReference type="PANTHER" id="PTHR43531">
    <property type="entry name" value="PROTEIN ICFG"/>
    <property type="match status" value="1"/>
</dbReference>
<comment type="similarity">
    <text evidence="2">Belongs to the methyl-accepting chemotaxis (MCP) protein family.</text>
</comment>
<dbReference type="InterPro" id="IPR051310">
    <property type="entry name" value="MCP_chemotaxis"/>
</dbReference>
<dbReference type="GO" id="GO:0007165">
    <property type="term" value="P:signal transduction"/>
    <property type="evidence" value="ECO:0007669"/>
    <property type="project" value="UniProtKB-KW"/>
</dbReference>
<dbReference type="Pfam" id="PF00015">
    <property type="entry name" value="MCPsignal"/>
    <property type="match status" value="1"/>
</dbReference>
<dbReference type="PROSITE" id="PS50885">
    <property type="entry name" value="HAMP"/>
    <property type="match status" value="2"/>
</dbReference>
<dbReference type="Pfam" id="PF00672">
    <property type="entry name" value="HAMP"/>
    <property type="match status" value="1"/>
</dbReference>
<keyword evidence="3" id="KW-0807">Transducer</keyword>
<dbReference type="Gene3D" id="3.30.450.20">
    <property type="entry name" value="PAS domain"/>
    <property type="match status" value="1"/>
</dbReference>
<proteinExistence type="inferred from homology"/>
<dbReference type="CDD" id="cd11386">
    <property type="entry name" value="MCP_signal"/>
    <property type="match status" value="1"/>
</dbReference>
<dbReference type="EMBL" id="FOAT01000001">
    <property type="protein sequence ID" value="SEK28073.1"/>
    <property type="molecule type" value="Genomic_DNA"/>
</dbReference>
<dbReference type="AlphaFoldDB" id="A0A1H7FPP9"/>
<dbReference type="SUPFAM" id="SSF158472">
    <property type="entry name" value="HAMP domain-like"/>
    <property type="match status" value="1"/>
</dbReference>
<keyword evidence="1" id="KW-0145">Chemotaxis</keyword>
<dbReference type="InterPro" id="IPR004089">
    <property type="entry name" value="MCPsignal_dom"/>
</dbReference>
<dbReference type="PANTHER" id="PTHR43531:SF11">
    <property type="entry name" value="METHYL-ACCEPTING CHEMOTAXIS PROTEIN 3"/>
    <property type="match status" value="1"/>
</dbReference>